<feature type="transmembrane region" description="Helical" evidence="2">
    <location>
        <begin position="56"/>
        <end position="75"/>
    </location>
</feature>
<sequence length="224" mass="25197">MRLSSSSSKPRMRPTCRRRKPETGFALMSRPRNRSDAYQHPQRRQRLRQAWKESHGNWLLGFAAAIFVAGMFIIWTQPESQDETSLELLPVSEGSAGRPSLPENVLIVRVSTSRTNATGPIRIAIYDSKESFGNSDRAVLKDSLIPVNGFVAWEIDLGMLPEKFAIAAYHDLDDNGVLNRALFNAPVEPYGFSNNARSIVGPPTYEETIVSRPTESKEMEIRVY</sequence>
<dbReference type="Proteomes" id="UP000324479">
    <property type="component" value="Unassembled WGS sequence"/>
</dbReference>
<name>A0A5M6D6B8_9BACT</name>
<protein>
    <submittedName>
        <fullName evidence="3">DUF2141 domain-containing protein</fullName>
    </submittedName>
</protein>
<feature type="region of interest" description="Disordered" evidence="1">
    <location>
        <begin position="1"/>
        <end position="45"/>
    </location>
</feature>
<feature type="compositionally biased region" description="Basic residues" evidence="1">
    <location>
        <begin position="10"/>
        <end position="20"/>
    </location>
</feature>
<evidence type="ECO:0000256" key="2">
    <source>
        <dbReference type="SAM" id="Phobius"/>
    </source>
</evidence>
<accession>A0A5M6D6B8</accession>
<dbReference type="AlphaFoldDB" id="A0A5M6D6B8"/>
<evidence type="ECO:0000313" key="4">
    <source>
        <dbReference type="Proteomes" id="UP000324479"/>
    </source>
</evidence>
<evidence type="ECO:0000256" key="1">
    <source>
        <dbReference type="SAM" id="MobiDB-lite"/>
    </source>
</evidence>
<dbReference type="Pfam" id="PF09912">
    <property type="entry name" value="DUF2141"/>
    <property type="match status" value="1"/>
</dbReference>
<evidence type="ECO:0000313" key="3">
    <source>
        <dbReference type="EMBL" id="KAA5541369.1"/>
    </source>
</evidence>
<organism evidence="3 4">
    <name type="scientific">Roseiconus nitratireducens</name>
    <dbReference type="NCBI Taxonomy" id="2605748"/>
    <lineage>
        <taxon>Bacteria</taxon>
        <taxon>Pseudomonadati</taxon>
        <taxon>Planctomycetota</taxon>
        <taxon>Planctomycetia</taxon>
        <taxon>Pirellulales</taxon>
        <taxon>Pirellulaceae</taxon>
        <taxon>Roseiconus</taxon>
    </lineage>
</organism>
<keyword evidence="4" id="KW-1185">Reference proteome</keyword>
<keyword evidence="2" id="KW-0472">Membrane</keyword>
<proteinExistence type="predicted"/>
<keyword evidence="2" id="KW-1133">Transmembrane helix</keyword>
<gene>
    <name evidence="3" type="ORF">FYK55_17510</name>
</gene>
<keyword evidence="2" id="KW-0812">Transmembrane</keyword>
<comment type="caution">
    <text evidence="3">The sequence shown here is derived from an EMBL/GenBank/DDBJ whole genome shotgun (WGS) entry which is preliminary data.</text>
</comment>
<dbReference type="EMBL" id="VWOX01000010">
    <property type="protein sequence ID" value="KAA5541369.1"/>
    <property type="molecule type" value="Genomic_DNA"/>
</dbReference>
<dbReference type="InterPro" id="IPR018673">
    <property type="entry name" value="DUF2141"/>
</dbReference>
<reference evidence="3 4" key="1">
    <citation type="submission" date="2019-08" db="EMBL/GenBank/DDBJ databases">
        <authorList>
            <person name="Dhanesh K."/>
            <person name="Kumar G."/>
            <person name="Sasikala C."/>
            <person name="Venkata Ramana C."/>
        </authorList>
    </citation>
    <scope>NUCLEOTIDE SEQUENCE [LARGE SCALE GENOMIC DNA]</scope>
    <source>
        <strain evidence="3 4">JC645</strain>
    </source>
</reference>